<keyword evidence="2" id="KW-1185">Reference proteome</keyword>
<proteinExistence type="predicted"/>
<dbReference type="Proteomes" id="UP000306007">
    <property type="component" value="Chromosome"/>
</dbReference>
<evidence type="ECO:0000313" key="2">
    <source>
        <dbReference type="Proteomes" id="UP000306007"/>
    </source>
</evidence>
<dbReference type="EMBL" id="CP040846">
    <property type="protein sequence ID" value="QDA31074.1"/>
    <property type="molecule type" value="Genomic_DNA"/>
</dbReference>
<gene>
    <name evidence="1" type="ORF">FH039_04895</name>
</gene>
<dbReference type="AlphaFoldDB" id="A0A4Y5SL05"/>
<reference evidence="1 2" key="1">
    <citation type="submission" date="2019-06" db="EMBL/GenBank/DDBJ databases">
        <title>Thermococcus indicus sp. nov., a Fe(III)-reducing hyperthermophilic archaeon isolated from the Onnuri vent field of the Central Indian Ocean ridge.</title>
        <authorList>
            <person name="Lim J.K."/>
            <person name="Kim Y.J."/>
            <person name="Kwon K.K."/>
        </authorList>
    </citation>
    <scope>NUCLEOTIDE SEQUENCE [LARGE SCALE GENOMIC DNA]</scope>
    <source>
        <strain evidence="1 2">IOH1</strain>
    </source>
</reference>
<sequence length="247" mass="27717">MRAKLKLVKNVINNYDGKPNGKGEEHRSEVKVEVKLMNGTELKQVGFECSDLYFDFEDRAYRATLSCRVYLHNPNPKNEVRIKDIAVLNSYSLGDLKNVPAGSLNTGEWNIQPDSFTIPAQTTKIVQFSLPLEISSWVPISGADATEVVLKDGEFITVEIPYTLGYSYDGNTWTHFSEEIYDTIQVKMDAKTVAADYILSGGMAVLDPATMISYNIGTVTVFGKMINIKLSIDLWPIVWNTFIKPFI</sequence>
<organism evidence="1 2">
    <name type="scientific">Thermococcus indicus</name>
    <dbReference type="NCBI Taxonomy" id="2586643"/>
    <lineage>
        <taxon>Archaea</taxon>
        <taxon>Methanobacteriati</taxon>
        <taxon>Methanobacteriota</taxon>
        <taxon>Thermococci</taxon>
        <taxon>Thermococcales</taxon>
        <taxon>Thermococcaceae</taxon>
        <taxon>Thermococcus</taxon>
    </lineage>
</organism>
<accession>A0A4Y5SL05</accession>
<name>A0A4Y5SL05_9EURY</name>
<protein>
    <submittedName>
        <fullName evidence="1">Uncharacterized protein</fullName>
    </submittedName>
</protein>
<evidence type="ECO:0000313" key="1">
    <source>
        <dbReference type="EMBL" id="QDA31074.1"/>
    </source>
</evidence>
<dbReference type="KEGG" id="tic:FH039_04895"/>
<dbReference type="GeneID" id="40474497"/>
<dbReference type="RefSeq" id="WP_139680425.1">
    <property type="nucleotide sequence ID" value="NZ_CP040846.1"/>
</dbReference>
<dbReference type="OrthoDB" id="102331at2157"/>